<comment type="similarity">
    <text evidence="1">Belongs to the HAD-like hydrolase superfamily. CbbY/CbbZ/Gph/YieH family.</text>
</comment>
<feature type="site" description="Important for catalytic activity and assists the phosphoryl transfer reaction to Asp8 by balancing charge and orienting the reacting groups" evidence="5">
    <location>
        <position position="114"/>
    </location>
</feature>
<feature type="active site" description="Nucleophile" evidence="2">
    <location>
        <position position="9"/>
    </location>
</feature>
<proteinExistence type="inferred from homology"/>
<evidence type="ECO:0000256" key="2">
    <source>
        <dbReference type="PIRSR" id="PIRSR610972-1"/>
    </source>
</evidence>
<evidence type="ECO:0000256" key="1">
    <source>
        <dbReference type="ARBA" id="ARBA00006171"/>
    </source>
</evidence>
<feature type="binding site" evidence="3">
    <location>
        <position position="25"/>
    </location>
    <ligand>
        <name>substrate</name>
    </ligand>
</feature>
<dbReference type="Proteomes" id="UP000018850">
    <property type="component" value="Unassembled WGS sequence"/>
</dbReference>
<comment type="caution">
    <text evidence="6">The sequence shown here is derived from an EMBL/GenBank/DDBJ whole genome shotgun (WGS) entry which is preliminary data.</text>
</comment>
<keyword evidence="7" id="KW-1185">Reference proteome</keyword>
<dbReference type="GO" id="GO:0050308">
    <property type="term" value="F:sugar-phosphatase activity"/>
    <property type="evidence" value="ECO:0007669"/>
    <property type="project" value="TreeGrafter"/>
</dbReference>
<dbReference type="InterPro" id="IPR023198">
    <property type="entry name" value="PGP-like_dom2"/>
</dbReference>
<reference evidence="7" key="1">
    <citation type="submission" date="2013-11" db="EMBL/GenBank/DDBJ databases">
        <title>Draft genome sequence from a member of Zhouia, isolated tidal flat.</title>
        <authorList>
            <person name="Jin H."/>
            <person name="Jeon C.O."/>
        </authorList>
    </citation>
    <scope>NUCLEOTIDE SEQUENCE [LARGE SCALE GENOMIC DNA]</scope>
    <source>
        <strain evidence="7">AD3</strain>
    </source>
</reference>
<keyword evidence="4" id="KW-0460">Magnesium</keyword>
<dbReference type="NCBIfam" id="TIGR02009">
    <property type="entry name" value="PGMB-YQAB-SF"/>
    <property type="match status" value="1"/>
</dbReference>
<sequence>MKNKGYIFDLDGVIVDTARFHFLAWKRTADELAFELTPELNEKLKGVSRVDSLNKILNWAGKSIPQDEFERLAKEKNEYYLSFVEQMTSADILPGIVEYIELLKANDCPVALGSASKNAPEILKKVGLFKEFDVIVDGNSVTKAKPDPEVFLVAAEELGVKKTNCVVFEDSEAGIEAANSAGMISVGLGDPEVLKDAKYVFADFTKIQDNLF</sequence>
<feature type="binding site" evidence="3">
    <location>
        <position position="145"/>
    </location>
    <ligand>
        <name>substrate</name>
    </ligand>
</feature>
<evidence type="ECO:0000256" key="5">
    <source>
        <dbReference type="PIRSR" id="PIRSR610972-4"/>
    </source>
</evidence>
<dbReference type="GO" id="GO:0005975">
    <property type="term" value="P:carbohydrate metabolic process"/>
    <property type="evidence" value="ECO:0007669"/>
    <property type="project" value="InterPro"/>
</dbReference>
<dbReference type="SFLD" id="SFLDG01135">
    <property type="entry name" value="C1.5.6:_HAD__Beta-PGM__Phospha"/>
    <property type="match status" value="1"/>
</dbReference>
<feature type="site" description="Important for catalytic activity and assists the phosphoryl transfer reaction to Asp8 by balancing charge and orienting the reacting groups" evidence="5">
    <location>
        <position position="145"/>
    </location>
</feature>
<dbReference type="Gene3D" id="1.10.150.240">
    <property type="entry name" value="Putative phosphatase, domain 2"/>
    <property type="match status" value="1"/>
</dbReference>
<accession>W2UK45</accession>
<evidence type="ECO:0000256" key="3">
    <source>
        <dbReference type="PIRSR" id="PIRSR610972-2"/>
    </source>
</evidence>
<dbReference type="STRING" id="376730.SAMN04487906_0107"/>
<reference evidence="6 7" key="2">
    <citation type="journal article" date="2016" name="Genome Announc.">
        <title>Draft Genome Sequence of Zhouia amylolytica AD3, Isolated from Tidal Flat Sediment.</title>
        <authorList>
            <person name="Jia B."/>
            <person name="Jin H.M."/>
            <person name="Lee H.J."/>
            <person name="Jeon C.O."/>
        </authorList>
    </citation>
    <scope>NUCLEOTIDE SEQUENCE [LARGE SCALE GENOMIC DNA]</scope>
    <source>
        <strain evidence="6 7">AD3</strain>
    </source>
</reference>
<dbReference type="NCBIfam" id="TIGR01990">
    <property type="entry name" value="bPGM"/>
    <property type="match status" value="1"/>
</dbReference>
<dbReference type="PRINTS" id="PR00413">
    <property type="entry name" value="HADHALOGNASE"/>
</dbReference>
<dbReference type="PATRIC" id="fig|1286632.3.peg.3213"/>
<keyword evidence="4" id="KW-0479">Metal-binding</keyword>
<dbReference type="SFLD" id="SFLDG01129">
    <property type="entry name" value="C1.5:_HAD__Beta-PGM__Phosphata"/>
    <property type="match status" value="1"/>
</dbReference>
<feature type="binding site" evidence="3">
    <location>
        <position position="76"/>
    </location>
    <ligand>
        <name>substrate</name>
    </ligand>
</feature>
<name>W2UK45_9FLAO</name>
<dbReference type="NCBIfam" id="TIGR01509">
    <property type="entry name" value="HAD-SF-IA-v3"/>
    <property type="match status" value="1"/>
</dbReference>
<dbReference type="InterPro" id="IPR006439">
    <property type="entry name" value="HAD-SF_hydro_IA"/>
</dbReference>
<feature type="binding site" evidence="3">
    <location>
        <begin position="44"/>
        <end position="49"/>
    </location>
    <ligand>
        <name>substrate</name>
    </ligand>
</feature>
<dbReference type="Pfam" id="PF00702">
    <property type="entry name" value="Hydrolase"/>
    <property type="match status" value="1"/>
</dbReference>
<gene>
    <name evidence="6" type="ORF">P278_32210</name>
</gene>
<dbReference type="eggNOG" id="COG0637">
    <property type="taxonomic scope" value="Bacteria"/>
</dbReference>
<dbReference type="InterPro" id="IPR010976">
    <property type="entry name" value="B-phosphoglucomutase_hydrolase"/>
</dbReference>
<dbReference type="InterPro" id="IPR036412">
    <property type="entry name" value="HAD-like_sf"/>
</dbReference>
<feature type="active site" description="Proton donor/acceptor" evidence="2">
    <location>
        <position position="11"/>
    </location>
</feature>
<dbReference type="Gene3D" id="3.40.50.1000">
    <property type="entry name" value="HAD superfamily/HAD-like"/>
    <property type="match status" value="1"/>
</dbReference>
<dbReference type="EMBL" id="AYXY01000031">
    <property type="protein sequence ID" value="ETN93811.1"/>
    <property type="molecule type" value="Genomic_DNA"/>
</dbReference>
<dbReference type="InterPro" id="IPR010972">
    <property type="entry name" value="Beta-PGM"/>
</dbReference>
<feature type="binding site" evidence="4">
    <location>
        <position position="169"/>
    </location>
    <ligand>
        <name>Mg(2+)</name>
        <dbReference type="ChEBI" id="CHEBI:18420"/>
    </ligand>
</feature>
<organism evidence="6 7">
    <name type="scientific">Zhouia amylolytica AD3</name>
    <dbReference type="NCBI Taxonomy" id="1286632"/>
    <lineage>
        <taxon>Bacteria</taxon>
        <taxon>Pseudomonadati</taxon>
        <taxon>Bacteroidota</taxon>
        <taxon>Flavobacteriia</taxon>
        <taxon>Flavobacteriales</taxon>
        <taxon>Flavobacteriaceae</taxon>
        <taxon>Zhouia</taxon>
    </lineage>
</organism>
<feature type="binding site" evidence="3">
    <location>
        <begin position="114"/>
        <end position="118"/>
    </location>
    <ligand>
        <name>substrate</name>
    </ligand>
</feature>
<feature type="binding site" evidence="3">
    <location>
        <position position="52"/>
    </location>
    <ligand>
        <name>substrate</name>
    </ligand>
</feature>
<dbReference type="AlphaFoldDB" id="W2UK45"/>
<protein>
    <submittedName>
        <fullName evidence="6">Beta-phosphoglucomutase</fullName>
    </submittedName>
</protein>
<comment type="cofactor">
    <cofactor evidence="4">
        <name>Mg(2+)</name>
        <dbReference type="ChEBI" id="CHEBI:18420"/>
    </cofactor>
    <text evidence="4">Binds 2 magnesium ions per subunit.</text>
</comment>
<dbReference type="InterPro" id="IPR023214">
    <property type="entry name" value="HAD_sf"/>
</dbReference>
<feature type="binding site" evidence="3">
    <location>
        <begin position="9"/>
        <end position="11"/>
    </location>
    <ligand>
        <name>substrate</name>
    </ligand>
</feature>
<evidence type="ECO:0000256" key="4">
    <source>
        <dbReference type="PIRSR" id="PIRSR610972-3"/>
    </source>
</evidence>
<dbReference type="PANTHER" id="PTHR43481">
    <property type="entry name" value="FRUCTOSE-1-PHOSPHATE PHOSPHATASE"/>
    <property type="match status" value="1"/>
</dbReference>
<evidence type="ECO:0000313" key="6">
    <source>
        <dbReference type="EMBL" id="ETN93811.1"/>
    </source>
</evidence>
<dbReference type="GO" id="GO:0000287">
    <property type="term" value="F:magnesium ion binding"/>
    <property type="evidence" value="ECO:0007669"/>
    <property type="project" value="InterPro"/>
</dbReference>
<dbReference type="RefSeq" id="WP_038268871.1">
    <property type="nucleotide sequence ID" value="NZ_AYXY01000031.1"/>
</dbReference>
<dbReference type="PANTHER" id="PTHR43481:SF4">
    <property type="entry name" value="GLYCEROL-1-PHOSPHATE PHOSPHOHYDROLASE 1-RELATED"/>
    <property type="match status" value="1"/>
</dbReference>
<dbReference type="NCBIfam" id="TIGR01549">
    <property type="entry name" value="HAD-SF-IA-v1"/>
    <property type="match status" value="1"/>
</dbReference>
<feature type="binding site" evidence="4">
    <location>
        <position position="170"/>
    </location>
    <ligand>
        <name>Mg(2+)</name>
        <dbReference type="ChEBI" id="CHEBI:18420"/>
    </ligand>
</feature>
<feature type="binding site" evidence="4">
    <location>
        <position position="11"/>
    </location>
    <ligand>
        <name>Mg(2+)</name>
        <dbReference type="ChEBI" id="CHEBI:18420"/>
    </ligand>
</feature>
<evidence type="ECO:0000313" key="7">
    <source>
        <dbReference type="Proteomes" id="UP000018850"/>
    </source>
</evidence>
<dbReference type="GO" id="GO:0008801">
    <property type="term" value="F:beta-phosphoglucomutase activity"/>
    <property type="evidence" value="ECO:0007669"/>
    <property type="project" value="InterPro"/>
</dbReference>
<dbReference type="SUPFAM" id="SSF56784">
    <property type="entry name" value="HAD-like"/>
    <property type="match status" value="1"/>
</dbReference>
<dbReference type="InterPro" id="IPR051806">
    <property type="entry name" value="HAD-like_SPP"/>
</dbReference>
<dbReference type="SFLD" id="SFLDS00003">
    <property type="entry name" value="Haloacid_Dehalogenase"/>
    <property type="match status" value="1"/>
</dbReference>
<dbReference type="CDD" id="cd02598">
    <property type="entry name" value="HAD_BPGM"/>
    <property type="match status" value="1"/>
</dbReference>
<feature type="binding site" evidence="4">
    <location>
        <position position="9"/>
    </location>
    <ligand>
        <name>Mg(2+)</name>
        <dbReference type="ChEBI" id="CHEBI:18420"/>
    </ligand>
</feature>